<keyword evidence="2" id="KW-1133">Transmembrane helix</keyword>
<dbReference type="PANTHER" id="PTHR36842:SF1">
    <property type="entry name" value="PROTEIN TOLB"/>
    <property type="match status" value="1"/>
</dbReference>
<accession>A0ABP8M4R5</accession>
<dbReference type="SUPFAM" id="SSF52266">
    <property type="entry name" value="SGNH hydrolase"/>
    <property type="match status" value="1"/>
</dbReference>
<feature type="transmembrane region" description="Helical" evidence="2">
    <location>
        <begin position="30"/>
        <end position="48"/>
    </location>
</feature>
<dbReference type="PANTHER" id="PTHR36842">
    <property type="entry name" value="PROTEIN TOLB HOMOLOG"/>
    <property type="match status" value="1"/>
</dbReference>
<protein>
    <submittedName>
        <fullName evidence="3">Uncharacterized protein</fullName>
    </submittedName>
</protein>
<dbReference type="Gene3D" id="3.40.50.1110">
    <property type="entry name" value="SGNH hydrolase"/>
    <property type="match status" value="1"/>
</dbReference>
<organism evidence="3 4">
    <name type="scientific">Ravibacter arvi</name>
    <dbReference type="NCBI Taxonomy" id="2051041"/>
    <lineage>
        <taxon>Bacteria</taxon>
        <taxon>Pseudomonadati</taxon>
        <taxon>Bacteroidota</taxon>
        <taxon>Cytophagia</taxon>
        <taxon>Cytophagales</taxon>
        <taxon>Spirosomataceae</taxon>
        <taxon>Ravibacter</taxon>
    </lineage>
</organism>
<sequence>MIQNYRNISLLLFTVLLVNPAIIYLITNSAVFVVLAMVTVIATFLIIIKKAPGTLVYFINFTSLLGLFIYAEAIFTYSFREYVIRDLYDIRQTYYFNKPFLREHFSDKEYIVDYVTNTQGYRIGAEDDQSGGIDKVDWLFLGDSYTQGAQVANEQLFTSLLYHDFPQKIILNAGISGFGLPEELNYFKNEGRKLRPKKVFLQICNFNDFMKVIERKSDFSDYLMNYSNLYRSLLYPIKFENPAELPLGRWTEPFYPTKKLNTDYNIYFREQSEIKKKDLDNFERLLTEMATSVREIGAELVVFQLPSKEQLYFHYLDEVITGFDLDIREFDMTIPNRFLKSLCESREIKYLDLFDAFSSAEKEVFFAYDEHLNPLGHEMLASALSAFLISERSDVEYLSQSNSGDRYPSFNDDGSKICFQSMRDGNMELFLTDRDLLHQTRLTFNSIDELHPSFFDKETKIVFTEGDQERGDTRISWLDLESRTRGYIERDSFGAIPNAVHDQIVTYAKWTKDSFGKMTLPVIAAFDISRQEEKIITSSQYESWRPVQWQDSIAYISNRNNVFGLYVYSLSSETESVLMEGAGDIWDPSFSPDGRKIVFSMKQNDQWDLFLMDLRDRKPIRLTDTIGDEWDATFSPDGRFIYFAGVFGLRNGIYRMAVRNGQGNNK</sequence>
<evidence type="ECO:0000256" key="1">
    <source>
        <dbReference type="ARBA" id="ARBA00009820"/>
    </source>
</evidence>
<dbReference type="SUPFAM" id="SSF69304">
    <property type="entry name" value="Tricorn protease N-terminal domain"/>
    <property type="match status" value="2"/>
</dbReference>
<name>A0ABP8M4R5_9BACT</name>
<dbReference type="Pfam" id="PF07676">
    <property type="entry name" value="PD40"/>
    <property type="match status" value="3"/>
</dbReference>
<dbReference type="Proteomes" id="UP001501508">
    <property type="component" value="Unassembled WGS sequence"/>
</dbReference>
<proteinExistence type="inferred from homology"/>
<evidence type="ECO:0000256" key="2">
    <source>
        <dbReference type="SAM" id="Phobius"/>
    </source>
</evidence>
<dbReference type="Gene3D" id="2.120.10.30">
    <property type="entry name" value="TolB, C-terminal domain"/>
    <property type="match status" value="2"/>
</dbReference>
<keyword evidence="2" id="KW-0812">Transmembrane</keyword>
<evidence type="ECO:0000313" key="3">
    <source>
        <dbReference type="EMBL" id="GAA4443415.1"/>
    </source>
</evidence>
<dbReference type="EMBL" id="BAABEY010000029">
    <property type="protein sequence ID" value="GAA4443415.1"/>
    <property type="molecule type" value="Genomic_DNA"/>
</dbReference>
<dbReference type="InterPro" id="IPR011659">
    <property type="entry name" value="WD40"/>
</dbReference>
<comment type="caution">
    <text evidence="3">The sequence shown here is derived from an EMBL/GenBank/DDBJ whole genome shotgun (WGS) entry which is preliminary data.</text>
</comment>
<reference evidence="4" key="1">
    <citation type="journal article" date="2019" name="Int. J. Syst. Evol. Microbiol.">
        <title>The Global Catalogue of Microorganisms (GCM) 10K type strain sequencing project: providing services to taxonomists for standard genome sequencing and annotation.</title>
        <authorList>
            <consortium name="The Broad Institute Genomics Platform"/>
            <consortium name="The Broad Institute Genome Sequencing Center for Infectious Disease"/>
            <person name="Wu L."/>
            <person name="Ma J."/>
        </authorList>
    </citation>
    <scope>NUCLEOTIDE SEQUENCE [LARGE SCALE GENOMIC DNA]</scope>
    <source>
        <strain evidence="4">JCM 31920</strain>
    </source>
</reference>
<keyword evidence="2" id="KW-0472">Membrane</keyword>
<dbReference type="RefSeq" id="WP_345031012.1">
    <property type="nucleotide sequence ID" value="NZ_BAABEY010000029.1"/>
</dbReference>
<feature type="transmembrane region" description="Helical" evidence="2">
    <location>
        <begin position="55"/>
        <end position="79"/>
    </location>
</feature>
<dbReference type="InterPro" id="IPR036514">
    <property type="entry name" value="SGNH_hydro_sf"/>
</dbReference>
<evidence type="ECO:0000313" key="4">
    <source>
        <dbReference type="Proteomes" id="UP001501508"/>
    </source>
</evidence>
<comment type="similarity">
    <text evidence="1">Belongs to the TolB family.</text>
</comment>
<dbReference type="InterPro" id="IPR011042">
    <property type="entry name" value="6-blade_b-propeller_TolB-like"/>
</dbReference>
<keyword evidence="4" id="KW-1185">Reference proteome</keyword>
<gene>
    <name evidence="3" type="ORF">GCM10023091_31920</name>
</gene>